<dbReference type="GO" id="GO:0007346">
    <property type="term" value="P:regulation of mitotic cell cycle"/>
    <property type="evidence" value="ECO:0007669"/>
    <property type="project" value="TreeGrafter"/>
</dbReference>
<comment type="similarity">
    <text evidence="1">Belongs to the CDK5RAP3 family.</text>
</comment>
<keyword evidence="3" id="KW-1185">Reference proteome</keyword>
<reference evidence="2 3" key="1">
    <citation type="submission" date="2018-11" db="EMBL/GenBank/DDBJ databases">
        <authorList>
            <consortium name="Pathogen Informatics"/>
        </authorList>
    </citation>
    <scope>NUCLEOTIDE SEQUENCE [LARGE SCALE GENOMIC DNA]</scope>
</reference>
<dbReference type="Proteomes" id="UP000271889">
    <property type="component" value="Unassembled WGS sequence"/>
</dbReference>
<dbReference type="PANTHER" id="PTHR14894">
    <property type="entry name" value="CDK5 REGULATORY SUBUNIT-ASSOCIATED PROTEIN 3"/>
    <property type="match status" value="1"/>
</dbReference>
<organism evidence="2 3">
    <name type="scientific">Cylicostephanus goldi</name>
    <name type="common">Nematode worm</name>
    <dbReference type="NCBI Taxonomy" id="71465"/>
    <lineage>
        <taxon>Eukaryota</taxon>
        <taxon>Metazoa</taxon>
        <taxon>Ecdysozoa</taxon>
        <taxon>Nematoda</taxon>
        <taxon>Chromadorea</taxon>
        <taxon>Rhabditida</taxon>
        <taxon>Rhabditina</taxon>
        <taxon>Rhabditomorpha</taxon>
        <taxon>Strongyloidea</taxon>
        <taxon>Strongylidae</taxon>
        <taxon>Cylicostephanus</taxon>
    </lineage>
</organism>
<dbReference type="OrthoDB" id="340432at2759"/>
<evidence type="ECO:0000256" key="1">
    <source>
        <dbReference type="ARBA" id="ARBA00007478"/>
    </source>
</evidence>
<proteinExistence type="inferred from homology"/>
<protein>
    <recommendedName>
        <fullName evidence="4">CDK5RAP3-like protein</fullName>
    </recommendedName>
</protein>
<dbReference type="Pfam" id="PF05600">
    <property type="entry name" value="CDK5RAP3"/>
    <property type="match status" value="2"/>
</dbReference>
<dbReference type="PANTHER" id="PTHR14894:SF0">
    <property type="entry name" value="CDK5 REGULATORY SUBUNIT-ASSOCIATED PROTEIN 3"/>
    <property type="match status" value="1"/>
</dbReference>
<gene>
    <name evidence="2" type="ORF">CGOC_LOCUS9651</name>
</gene>
<dbReference type="InterPro" id="IPR008491">
    <property type="entry name" value="CDK5RAP3"/>
</dbReference>
<sequence>MKDWQVISPLFFSHFYQYFPKKNLSPLFTSFSFTSEYHNIFGYKNFKNESSLGNRLFIQEEQCVSGRIRSGHTGFSQVLQRLVQYEIPGLKKQITKAEQALTDSVKKEKDYLKQADDGRKLYEKELSRIGIRGHALRAELLALAADLPSFFAQVTDDIIHLKEARDYYLHFRDYIHQGKKLPSEILPLLSLLLEKGAALTAFEFKYGTAPSRIEAPSFDLLLKEDEKKSDGDEIDFGDDDIDFGDDIEVDTSAIVADIDVVADTSGAIGESVARGEDALGVVENPDTQKIIKNELSECLCFSVSLCSGVALNVEYLIKQGLLLNESYLFQLLAFLTMRKEDEERETSSDMFIRGFEKRPAEVGKVSLAQLGDWISKINSILSQLSDQQKIHLFRIRSSPQYVSLEGAFVEKLVEEIEAKRGLEGRYKKMAALMVEKQKEAQEQTAKAGQELQTVIASTKQLQKKLEEEISKKYDGRRVNIMGGITAALATR</sequence>
<dbReference type="GO" id="GO:0012505">
    <property type="term" value="C:endomembrane system"/>
    <property type="evidence" value="ECO:0007669"/>
    <property type="project" value="TreeGrafter"/>
</dbReference>
<name>A0A3P7M310_CYLGO</name>
<evidence type="ECO:0000313" key="3">
    <source>
        <dbReference type="Proteomes" id="UP000271889"/>
    </source>
</evidence>
<evidence type="ECO:0000313" key="2">
    <source>
        <dbReference type="EMBL" id="VDN23694.1"/>
    </source>
</evidence>
<evidence type="ECO:0008006" key="4">
    <source>
        <dbReference type="Google" id="ProtNLM"/>
    </source>
</evidence>
<accession>A0A3P7M310</accession>
<dbReference type="AlphaFoldDB" id="A0A3P7M310"/>
<dbReference type="EMBL" id="UYRV01107737">
    <property type="protein sequence ID" value="VDN23694.1"/>
    <property type="molecule type" value="Genomic_DNA"/>
</dbReference>